<comment type="caution">
    <text evidence="3">The sequence shown here is derived from an EMBL/GenBank/DDBJ whole genome shotgun (WGS) entry which is preliminary data.</text>
</comment>
<feature type="transmembrane region" description="Helical" evidence="2">
    <location>
        <begin position="46"/>
        <end position="68"/>
    </location>
</feature>
<reference evidence="3 4" key="1">
    <citation type="submission" date="2024-01" db="EMBL/GenBank/DDBJ databases">
        <title>Description of Olsenella sp. nov., isolated from pig feces.</title>
        <authorList>
            <person name="Chang Y.-H."/>
        </authorList>
    </citation>
    <scope>NUCLEOTIDE SEQUENCE [LARGE SCALE GENOMIC DNA]</scope>
    <source>
        <strain evidence="3 4">YH-ols2223</strain>
    </source>
</reference>
<sequence length="193" mass="21582">MQSEVEMGKTFRKLMPLWVSYLVLAALSAAGPLLQGAGGLVRGHWAFLFLLPFAIGATPYGFIMGEVVQRRTRSVSRAAWRLGLMHTLVVYAIFLLGVIDFLASAADVLYLLLWLAPALFSGLFFVLGMHVMRAEQARSDARYGVEVRRGDPWATFFDLEWEGDEPQGRQGPRRSSPRAVREAEAGRQVRARR</sequence>
<feature type="transmembrane region" description="Helical" evidence="2">
    <location>
        <begin position="80"/>
        <end position="103"/>
    </location>
</feature>
<evidence type="ECO:0000256" key="2">
    <source>
        <dbReference type="SAM" id="Phobius"/>
    </source>
</evidence>
<protein>
    <submittedName>
        <fullName evidence="3">Uncharacterized protein</fullName>
    </submittedName>
</protein>
<keyword evidence="2" id="KW-0472">Membrane</keyword>
<dbReference type="EMBL" id="JAZGJQ010000001">
    <property type="protein sequence ID" value="MEE6146510.1"/>
    <property type="molecule type" value="Genomic_DNA"/>
</dbReference>
<feature type="region of interest" description="Disordered" evidence="1">
    <location>
        <begin position="161"/>
        <end position="193"/>
    </location>
</feature>
<proteinExistence type="predicted"/>
<evidence type="ECO:0000313" key="3">
    <source>
        <dbReference type="EMBL" id="MEE6146510.1"/>
    </source>
</evidence>
<keyword evidence="4" id="KW-1185">Reference proteome</keyword>
<keyword evidence="2" id="KW-1133">Transmembrane helix</keyword>
<organism evidence="3 4">
    <name type="scientific">Olsenella absiana</name>
    <dbReference type="NCBI Taxonomy" id="3115222"/>
    <lineage>
        <taxon>Bacteria</taxon>
        <taxon>Bacillati</taxon>
        <taxon>Actinomycetota</taxon>
        <taxon>Coriobacteriia</taxon>
        <taxon>Coriobacteriales</taxon>
        <taxon>Atopobiaceae</taxon>
        <taxon>Olsenella</taxon>
    </lineage>
</organism>
<feature type="transmembrane region" description="Helical" evidence="2">
    <location>
        <begin position="109"/>
        <end position="132"/>
    </location>
</feature>
<accession>A0ABU7R7D1</accession>
<evidence type="ECO:0000256" key="1">
    <source>
        <dbReference type="SAM" id="MobiDB-lite"/>
    </source>
</evidence>
<gene>
    <name evidence="3" type="ORF">VXJ25_00650</name>
</gene>
<keyword evidence="2" id="KW-0812">Transmembrane</keyword>
<dbReference type="Proteomes" id="UP001332931">
    <property type="component" value="Unassembled WGS sequence"/>
</dbReference>
<name>A0ABU7R7D1_9ACTN</name>
<evidence type="ECO:0000313" key="4">
    <source>
        <dbReference type="Proteomes" id="UP001332931"/>
    </source>
</evidence>